<name>A0A387HQL3_9ACTN</name>
<protein>
    <recommendedName>
        <fullName evidence="3">Secreted protein</fullName>
    </recommendedName>
</protein>
<evidence type="ECO:0000313" key="2">
    <source>
        <dbReference type="Proteomes" id="UP000271554"/>
    </source>
</evidence>
<keyword evidence="2" id="KW-1185">Reference proteome</keyword>
<dbReference type="AlphaFoldDB" id="A0A387HQL3"/>
<sequence length="196" mass="22535">MTVRNLTALRRGYPFRMTTAPDRPLLLLDVDGPLNPYAARLPHLRGYRTHRLRPSNWLSRQAPGSRPHRRGLRVFLNPTHGPLLRSLPYDLAWATTWMNEANEMIAPVIGLPPDLPFIAWPELFATDPDGLYWKTRPLLAWAAGRPFAWVDDMITDLDEAYVRAHHDARALLVRVHPRRGLRDADFTRLTHWATSA</sequence>
<accession>A0A387HQL3</accession>
<dbReference type="KEGG" id="shun:DWB77_05766"/>
<evidence type="ECO:0008006" key="3">
    <source>
        <dbReference type="Google" id="ProtNLM"/>
    </source>
</evidence>
<evidence type="ECO:0000313" key="1">
    <source>
        <dbReference type="EMBL" id="AYG83568.1"/>
    </source>
</evidence>
<gene>
    <name evidence="1" type="ORF">DWB77_05766</name>
</gene>
<dbReference type="EMBL" id="CP032698">
    <property type="protein sequence ID" value="AYG83568.1"/>
    <property type="molecule type" value="Genomic_DNA"/>
</dbReference>
<reference evidence="1 2" key="1">
    <citation type="submission" date="2018-10" db="EMBL/GenBank/DDBJ databases">
        <title>Relationship between Morphology and Antimicrobial Activity in Streptomyces.</title>
        <authorList>
            <person name="Kang H.J."/>
            <person name="Kim S.B."/>
        </authorList>
    </citation>
    <scope>NUCLEOTIDE SEQUENCE [LARGE SCALE GENOMIC DNA]</scope>
    <source>
        <strain evidence="1 2">BH38</strain>
    </source>
</reference>
<proteinExistence type="predicted"/>
<organism evidence="1 2">
    <name type="scientific">Streptomyces hundungensis</name>
    <dbReference type="NCBI Taxonomy" id="1077946"/>
    <lineage>
        <taxon>Bacteria</taxon>
        <taxon>Bacillati</taxon>
        <taxon>Actinomycetota</taxon>
        <taxon>Actinomycetes</taxon>
        <taxon>Kitasatosporales</taxon>
        <taxon>Streptomycetaceae</taxon>
        <taxon>Streptomyces</taxon>
    </lineage>
</organism>
<dbReference type="Proteomes" id="UP000271554">
    <property type="component" value="Chromosome"/>
</dbReference>